<accession>A0A2G6KF40</accession>
<keyword evidence="2 7" id="KW-0813">Transport</keyword>
<evidence type="ECO:0000256" key="7">
    <source>
        <dbReference type="RuleBase" id="RU363032"/>
    </source>
</evidence>
<comment type="similarity">
    <text evidence="7">Belongs to the binding-protein-dependent transport system permease family.</text>
</comment>
<dbReference type="Proteomes" id="UP000230821">
    <property type="component" value="Unassembled WGS sequence"/>
</dbReference>
<evidence type="ECO:0000313" key="10">
    <source>
        <dbReference type="Proteomes" id="UP000230821"/>
    </source>
</evidence>
<dbReference type="CDD" id="cd06261">
    <property type="entry name" value="TM_PBP2"/>
    <property type="match status" value="1"/>
</dbReference>
<dbReference type="InterPro" id="IPR051393">
    <property type="entry name" value="ABC_transporter_permease"/>
</dbReference>
<dbReference type="AlphaFoldDB" id="A0A2G6KF40"/>
<reference evidence="9 10" key="1">
    <citation type="submission" date="2017-10" db="EMBL/GenBank/DDBJ databases">
        <title>Novel microbial diversity and functional potential in the marine mammal oral microbiome.</title>
        <authorList>
            <person name="Dudek N.K."/>
            <person name="Sun C.L."/>
            <person name="Burstein D."/>
            <person name="Kantor R.S."/>
            <person name="Aliaga Goltsman D.S."/>
            <person name="Bik E.M."/>
            <person name="Thomas B.C."/>
            <person name="Banfield J.F."/>
            <person name="Relman D.A."/>
        </authorList>
    </citation>
    <scope>NUCLEOTIDE SEQUENCE [LARGE SCALE GENOMIC DNA]</scope>
    <source>
        <strain evidence="9">DOLJORAL78_47_16</strain>
    </source>
</reference>
<evidence type="ECO:0000256" key="4">
    <source>
        <dbReference type="ARBA" id="ARBA00022692"/>
    </source>
</evidence>
<feature type="transmembrane region" description="Helical" evidence="7">
    <location>
        <begin position="169"/>
        <end position="189"/>
    </location>
</feature>
<comment type="subcellular location">
    <subcellularLocation>
        <location evidence="1 7">Cell membrane</location>
        <topology evidence="1 7">Multi-pass membrane protein</topology>
    </subcellularLocation>
</comment>
<evidence type="ECO:0000259" key="8">
    <source>
        <dbReference type="PROSITE" id="PS50928"/>
    </source>
</evidence>
<dbReference type="PANTHER" id="PTHR30193:SF37">
    <property type="entry name" value="INNER MEMBRANE ABC TRANSPORTER PERMEASE PROTEIN YCJO"/>
    <property type="match status" value="1"/>
</dbReference>
<feature type="transmembrane region" description="Helical" evidence="7">
    <location>
        <begin position="217"/>
        <end position="242"/>
    </location>
</feature>
<dbReference type="PROSITE" id="PS50928">
    <property type="entry name" value="ABC_TM1"/>
    <property type="match status" value="1"/>
</dbReference>
<evidence type="ECO:0000256" key="6">
    <source>
        <dbReference type="ARBA" id="ARBA00023136"/>
    </source>
</evidence>
<proteinExistence type="inferred from homology"/>
<evidence type="ECO:0000313" key="9">
    <source>
        <dbReference type="EMBL" id="PIE34294.1"/>
    </source>
</evidence>
<dbReference type="GO" id="GO:0055085">
    <property type="term" value="P:transmembrane transport"/>
    <property type="evidence" value="ECO:0007669"/>
    <property type="project" value="InterPro"/>
</dbReference>
<evidence type="ECO:0000256" key="1">
    <source>
        <dbReference type="ARBA" id="ARBA00004651"/>
    </source>
</evidence>
<dbReference type="InterPro" id="IPR035906">
    <property type="entry name" value="MetI-like_sf"/>
</dbReference>
<keyword evidence="6 7" id="KW-0472">Membrane</keyword>
<keyword evidence="4 7" id="KW-0812">Transmembrane</keyword>
<keyword evidence="3" id="KW-1003">Cell membrane</keyword>
<protein>
    <submittedName>
        <fullName evidence="9">Sugar ABC transporter permease</fullName>
    </submittedName>
</protein>
<dbReference type="EMBL" id="PDSK01000090">
    <property type="protein sequence ID" value="PIE34294.1"/>
    <property type="molecule type" value="Genomic_DNA"/>
</dbReference>
<gene>
    <name evidence="9" type="ORF">CSA56_07870</name>
</gene>
<evidence type="ECO:0000256" key="5">
    <source>
        <dbReference type="ARBA" id="ARBA00022989"/>
    </source>
</evidence>
<dbReference type="Gene3D" id="1.10.3720.10">
    <property type="entry name" value="MetI-like"/>
    <property type="match status" value="1"/>
</dbReference>
<dbReference type="InterPro" id="IPR000515">
    <property type="entry name" value="MetI-like"/>
</dbReference>
<organism evidence="9 10">
    <name type="scientific">candidate division KSB3 bacterium</name>
    <dbReference type="NCBI Taxonomy" id="2044937"/>
    <lineage>
        <taxon>Bacteria</taxon>
        <taxon>candidate division KSB3</taxon>
    </lineage>
</organism>
<dbReference type="PANTHER" id="PTHR30193">
    <property type="entry name" value="ABC TRANSPORTER PERMEASE PROTEIN"/>
    <property type="match status" value="1"/>
</dbReference>
<keyword evidence="5 7" id="KW-1133">Transmembrane helix</keyword>
<name>A0A2G6KF40_9BACT</name>
<feature type="domain" description="ABC transmembrane type-1" evidence="8">
    <location>
        <begin position="132"/>
        <end position="347"/>
    </location>
</feature>
<sequence length="356" mass="40995">MYIILLNVFRPTWIHAFAGIHADTAWTFKKLIYISLNVSCLHILRASVPLWLSNYNLRSSYQFWTIERRKWIFCYTGLLPIFAIFIVLRIIPIVRTFTLSFYESNLVNPQSRFIGIENYRNLFGDHLFRTALSNTTIFAAGTVVLSVGIGLALALLVNRTLRFSPFYETVYFLPVITPMVPVSIIWKWIYDPSFGLLNYILSWFGIDPVGWLVYPNIGLWAIVIMSAWKLVGYNMVLFLVGLRNIPDEYMEAAALDGAGRFDLFLYVTLPLLKPILLLVMVINTISSYNVFTQVYVMTAGSQGTSANPVRVLVYDIWENAFRYFRMGYASAEAVILFLIILTLTLIQFRTMRNKEV</sequence>
<evidence type="ECO:0000256" key="2">
    <source>
        <dbReference type="ARBA" id="ARBA00022448"/>
    </source>
</evidence>
<feature type="transmembrane region" description="Helical" evidence="7">
    <location>
        <begin position="326"/>
        <end position="346"/>
    </location>
</feature>
<feature type="transmembrane region" description="Helical" evidence="7">
    <location>
        <begin position="72"/>
        <end position="94"/>
    </location>
</feature>
<dbReference type="SUPFAM" id="SSF161098">
    <property type="entry name" value="MetI-like"/>
    <property type="match status" value="1"/>
</dbReference>
<dbReference type="GO" id="GO:0005886">
    <property type="term" value="C:plasma membrane"/>
    <property type="evidence" value="ECO:0007669"/>
    <property type="project" value="UniProtKB-SubCell"/>
</dbReference>
<comment type="caution">
    <text evidence="9">The sequence shown here is derived from an EMBL/GenBank/DDBJ whole genome shotgun (WGS) entry which is preliminary data.</text>
</comment>
<evidence type="ECO:0000256" key="3">
    <source>
        <dbReference type="ARBA" id="ARBA00022475"/>
    </source>
</evidence>
<feature type="transmembrane region" description="Helical" evidence="7">
    <location>
        <begin position="263"/>
        <end position="285"/>
    </location>
</feature>
<feature type="transmembrane region" description="Helical" evidence="7">
    <location>
        <begin position="137"/>
        <end position="157"/>
    </location>
</feature>
<dbReference type="Pfam" id="PF00528">
    <property type="entry name" value="BPD_transp_1"/>
    <property type="match status" value="1"/>
</dbReference>